<keyword evidence="5 9" id="KW-0479">Metal-binding</keyword>
<proteinExistence type="inferred from homology"/>
<gene>
    <name evidence="11" type="ORF">SAMN02927900_02187</name>
</gene>
<protein>
    <recommendedName>
        <fullName evidence="10">4-hydroxy-4-methyl-2-oxoglutarate aldolase</fullName>
        <shortName evidence="10">HMG aldolase</shortName>
        <ecNumber evidence="10">4.1.1.112</ecNumber>
        <ecNumber evidence="10">4.1.3.17</ecNumber>
    </recommendedName>
    <alternativeName>
        <fullName evidence="10">Oxaloacetate decarboxylase</fullName>
    </alternativeName>
</protein>
<name>A0A1G4R223_9HYPH</name>
<dbReference type="PANTHER" id="PTHR33254:SF4">
    <property type="entry name" value="4-HYDROXY-4-METHYL-2-OXOGLUTARATE ALDOLASE 3-RELATED"/>
    <property type="match status" value="1"/>
</dbReference>
<evidence type="ECO:0000256" key="10">
    <source>
        <dbReference type="RuleBase" id="RU004338"/>
    </source>
</evidence>
<reference evidence="11 12" key="1">
    <citation type="submission" date="2016-10" db="EMBL/GenBank/DDBJ databases">
        <authorList>
            <person name="de Groot N.N."/>
        </authorList>
    </citation>
    <scope>NUCLEOTIDE SEQUENCE [LARGE SCALE GENOMIC DNA]</scope>
    <source>
        <strain evidence="11 12">CGMCC 1.3401</strain>
    </source>
</reference>
<dbReference type="GO" id="GO:0051252">
    <property type="term" value="P:regulation of RNA metabolic process"/>
    <property type="evidence" value="ECO:0007669"/>
    <property type="project" value="InterPro"/>
</dbReference>
<dbReference type="InterPro" id="IPR010203">
    <property type="entry name" value="RraA"/>
</dbReference>
<comment type="function">
    <text evidence="7 10">Catalyzes the aldol cleavage of 4-hydroxy-4-methyl-2-oxoglutarate (HMG) into 2 molecules of pyruvate. Also contains a secondary oxaloacetate (OAA) decarboxylase activity due to the common pyruvate enolate transition state formed following C-C bond cleavage in the retro-aldol and decarboxylation reactions.</text>
</comment>
<dbReference type="EC" id="4.1.1.112" evidence="10"/>
<organism evidence="11 12">
    <name type="scientific">Rhizobium mongolense subsp. loessense</name>
    <dbReference type="NCBI Taxonomy" id="158890"/>
    <lineage>
        <taxon>Bacteria</taxon>
        <taxon>Pseudomonadati</taxon>
        <taxon>Pseudomonadota</taxon>
        <taxon>Alphaproteobacteria</taxon>
        <taxon>Hyphomicrobiales</taxon>
        <taxon>Rhizobiaceae</taxon>
        <taxon>Rhizobium/Agrobacterium group</taxon>
        <taxon>Rhizobium</taxon>
    </lineage>
</organism>
<evidence type="ECO:0000256" key="9">
    <source>
        <dbReference type="PIRSR" id="PIRSR605493-1"/>
    </source>
</evidence>
<comment type="subunit">
    <text evidence="4 10">Homotrimer.</text>
</comment>
<evidence type="ECO:0000313" key="12">
    <source>
        <dbReference type="Proteomes" id="UP000199542"/>
    </source>
</evidence>
<dbReference type="GO" id="GO:0008428">
    <property type="term" value="F:ribonuclease inhibitor activity"/>
    <property type="evidence" value="ECO:0007669"/>
    <property type="project" value="InterPro"/>
</dbReference>
<evidence type="ECO:0000256" key="3">
    <source>
        <dbReference type="ARBA" id="ARBA00008621"/>
    </source>
</evidence>
<dbReference type="InterPro" id="IPR036704">
    <property type="entry name" value="RraA/RraA-like_sf"/>
</dbReference>
<evidence type="ECO:0000256" key="8">
    <source>
        <dbReference type="ARBA" id="ARBA00047973"/>
    </source>
</evidence>
<evidence type="ECO:0000256" key="4">
    <source>
        <dbReference type="ARBA" id="ARBA00011233"/>
    </source>
</evidence>
<comment type="similarity">
    <text evidence="3 10">Belongs to the class II aldolase/RraA-like family.</text>
</comment>
<comment type="cofactor">
    <cofactor evidence="2 10">
        <name>a divalent metal cation</name>
        <dbReference type="ChEBI" id="CHEBI:60240"/>
    </cofactor>
</comment>
<dbReference type="RefSeq" id="WP_092584879.1">
    <property type="nucleotide sequence ID" value="NZ_FMTM01000002.1"/>
</dbReference>
<keyword evidence="9" id="KW-0460">Magnesium</keyword>
<accession>A0A1G4R223</accession>
<comment type="cofactor">
    <cofactor evidence="9">
        <name>Mg(2+)</name>
        <dbReference type="ChEBI" id="CHEBI:18420"/>
    </cofactor>
</comment>
<dbReference type="InterPro" id="IPR005493">
    <property type="entry name" value="RraA/RraA-like"/>
</dbReference>
<dbReference type="NCBIfam" id="TIGR01935">
    <property type="entry name" value="NOT-MenG"/>
    <property type="match status" value="1"/>
</dbReference>
<dbReference type="GO" id="GO:0047443">
    <property type="term" value="F:4-hydroxy-4-methyl-2-oxoglutarate aldolase activity"/>
    <property type="evidence" value="ECO:0007669"/>
    <property type="project" value="UniProtKB-EC"/>
</dbReference>
<dbReference type="GO" id="GO:0046872">
    <property type="term" value="F:metal ion binding"/>
    <property type="evidence" value="ECO:0007669"/>
    <property type="project" value="UniProtKB-KW"/>
</dbReference>
<dbReference type="AlphaFoldDB" id="A0A1G4R223"/>
<evidence type="ECO:0000256" key="7">
    <source>
        <dbReference type="ARBA" id="ARBA00025046"/>
    </source>
</evidence>
<dbReference type="NCBIfam" id="NF006875">
    <property type="entry name" value="PRK09372.1"/>
    <property type="match status" value="1"/>
</dbReference>
<sequence>MKTADLVDAHGEDVRFCDLPFIKFGRKRLFSGPIHTVKCFEDNALLKAELQKPGEGRVMVVDGGGSTRFALLGDQIALILKDNGWAGIVINGSVRDSADIDQMEVGVFCLATTPKKSSKDGAGRTGEKVSFGGVEFVPGEYAYADHDGLLVSKDDYRG</sequence>
<dbReference type="PANTHER" id="PTHR33254">
    <property type="entry name" value="4-HYDROXY-4-METHYL-2-OXOGLUTARATE ALDOLASE 3-RELATED"/>
    <property type="match status" value="1"/>
</dbReference>
<feature type="binding site" evidence="9">
    <location>
        <begin position="73"/>
        <end position="76"/>
    </location>
    <ligand>
        <name>substrate</name>
    </ligand>
</feature>
<feature type="binding site" evidence="9">
    <location>
        <position position="95"/>
    </location>
    <ligand>
        <name>substrate</name>
    </ligand>
</feature>
<dbReference type="GO" id="GO:0008948">
    <property type="term" value="F:oxaloacetate decarboxylase activity"/>
    <property type="evidence" value="ECO:0007669"/>
    <property type="project" value="UniProtKB-EC"/>
</dbReference>
<dbReference type="EC" id="4.1.3.17" evidence="10"/>
<evidence type="ECO:0000256" key="2">
    <source>
        <dbReference type="ARBA" id="ARBA00001968"/>
    </source>
</evidence>
<dbReference type="Gene3D" id="3.50.30.40">
    <property type="entry name" value="Ribonuclease E inhibitor RraA/RraA-like"/>
    <property type="match status" value="1"/>
</dbReference>
<dbReference type="Proteomes" id="UP000199542">
    <property type="component" value="Unassembled WGS sequence"/>
</dbReference>
<keyword evidence="6 10" id="KW-0456">Lyase</keyword>
<feature type="binding site" evidence="9">
    <location>
        <position position="96"/>
    </location>
    <ligand>
        <name>Mg(2+)</name>
        <dbReference type="ChEBI" id="CHEBI:18420"/>
    </ligand>
</feature>
<dbReference type="EMBL" id="FMTM01000002">
    <property type="protein sequence ID" value="SCW50705.1"/>
    <property type="molecule type" value="Genomic_DNA"/>
</dbReference>
<comment type="catalytic activity">
    <reaction evidence="1 10">
        <text>4-hydroxy-4-methyl-2-oxoglutarate = 2 pyruvate</text>
        <dbReference type="Rhea" id="RHEA:22748"/>
        <dbReference type="ChEBI" id="CHEBI:15361"/>
        <dbReference type="ChEBI" id="CHEBI:58276"/>
        <dbReference type="EC" id="4.1.3.17"/>
    </reaction>
</comment>
<dbReference type="CDD" id="cd16841">
    <property type="entry name" value="RraA_family"/>
    <property type="match status" value="1"/>
</dbReference>
<evidence type="ECO:0000313" key="11">
    <source>
        <dbReference type="EMBL" id="SCW50705.1"/>
    </source>
</evidence>
<dbReference type="Pfam" id="PF03737">
    <property type="entry name" value="RraA-like"/>
    <property type="match status" value="1"/>
</dbReference>
<evidence type="ECO:0000256" key="5">
    <source>
        <dbReference type="ARBA" id="ARBA00022723"/>
    </source>
</evidence>
<evidence type="ECO:0000256" key="6">
    <source>
        <dbReference type="ARBA" id="ARBA00023239"/>
    </source>
</evidence>
<evidence type="ECO:0000256" key="1">
    <source>
        <dbReference type="ARBA" id="ARBA00001342"/>
    </source>
</evidence>
<comment type="catalytic activity">
    <reaction evidence="8 10">
        <text>oxaloacetate + H(+) = pyruvate + CO2</text>
        <dbReference type="Rhea" id="RHEA:15641"/>
        <dbReference type="ChEBI" id="CHEBI:15361"/>
        <dbReference type="ChEBI" id="CHEBI:15378"/>
        <dbReference type="ChEBI" id="CHEBI:16452"/>
        <dbReference type="ChEBI" id="CHEBI:16526"/>
        <dbReference type="EC" id="4.1.1.112"/>
    </reaction>
</comment>
<dbReference type="SUPFAM" id="SSF89562">
    <property type="entry name" value="RraA-like"/>
    <property type="match status" value="1"/>
</dbReference>